<gene>
    <name evidence="8" type="primary">LOC117642615</name>
</gene>
<evidence type="ECO:0000256" key="1">
    <source>
        <dbReference type="ARBA" id="ARBA00022723"/>
    </source>
</evidence>
<evidence type="ECO:0000256" key="3">
    <source>
        <dbReference type="ARBA" id="ARBA00022833"/>
    </source>
</evidence>
<keyword evidence="7" id="KW-1185">Reference proteome</keyword>
<dbReference type="OrthoDB" id="265776at2759"/>
<evidence type="ECO:0000313" key="7">
    <source>
        <dbReference type="Proteomes" id="UP000515158"/>
    </source>
</evidence>
<dbReference type="SUPFAM" id="SSF159034">
    <property type="entry name" value="Mib/herc2 domain-like"/>
    <property type="match status" value="1"/>
</dbReference>
<proteinExistence type="predicted"/>
<feature type="compositionally biased region" description="Low complexity" evidence="5">
    <location>
        <begin position="704"/>
        <end position="747"/>
    </location>
</feature>
<dbReference type="InParanoid" id="A0A6P8YIJ7"/>
<dbReference type="AlphaFoldDB" id="A0A6P8YIJ7"/>
<organism evidence="8">
    <name type="scientific">Thrips palmi</name>
    <name type="common">Melon thrips</name>
    <dbReference type="NCBI Taxonomy" id="161013"/>
    <lineage>
        <taxon>Eukaryota</taxon>
        <taxon>Metazoa</taxon>
        <taxon>Ecdysozoa</taxon>
        <taxon>Arthropoda</taxon>
        <taxon>Hexapoda</taxon>
        <taxon>Insecta</taxon>
        <taxon>Pterygota</taxon>
        <taxon>Neoptera</taxon>
        <taxon>Paraneoptera</taxon>
        <taxon>Thysanoptera</taxon>
        <taxon>Terebrantia</taxon>
        <taxon>Thripoidea</taxon>
        <taxon>Thripidae</taxon>
        <taxon>Thrips</taxon>
    </lineage>
</organism>
<dbReference type="InterPro" id="IPR001841">
    <property type="entry name" value="Znf_RING"/>
</dbReference>
<dbReference type="InterPro" id="IPR017907">
    <property type="entry name" value="Znf_RING_CS"/>
</dbReference>
<dbReference type="GeneID" id="117642615"/>
<dbReference type="SMART" id="SM00184">
    <property type="entry name" value="RING"/>
    <property type="match status" value="1"/>
</dbReference>
<dbReference type="Gene3D" id="3.30.40.10">
    <property type="entry name" value="Zinc/RING finger domain, C3HC4 (zinc finger)"/>
    <property type="match status" value="1"/>
</dbReference>
<keyword evidence="2 4" id="KW-0863">Zinc-finger</keyword>
<reference evidence="8" key="1">
    <citation type="submission" date="2025-08" db="UniProtKB">
        <authorList>
            <consortium name="RefSeq"/>
        </authorList>
    </citation>
    <scope>IDENTIFICATION</scope>
    <source>
        <tissue evidence="8">Total insect</tissue>
    </source>
</reference>
<dbReference type="PANTHER" id="PTHR47156:SF10">
    <property type="entry name" value="E3 UBIQUITIN-PROTEIN LIGASE TRIM-21-RELATED"/>
    <property type="match status" value="1"/>
</dbReference>
<keyword evidence="1" id="KW-0479">Metal-binding</keyword>
<dbReference type="Pfam" id="PF14634">
    <property type="entry name" value="zf-RING_5"/>
    <property type="match status" value="1"/>
</dbReference>
<keyword evidence="3" id="KW-0862">Zinc</keyword>
<dbReference type="GO" id="GO:0004842">
    <property type="term" value="F:ubiquitin-protein transferase activity"/>
    <property type="evidence" value="ECO:0007669"/>
    <property type="project" value="InterPro"/>
</dbReference>
<dbReference type="Gene3D" id="2.30.30.40">
    <property type="entry name" value="SH3 Domains"/>
    <property type="match status" value="1"/>
</dbReference>
<dbReference type="InterPro" id="IPR013083">
    <property type="entry name" value="Znf_RING/FYVE/PHD"/>
</dbReference>
<protein>
    <submittedName>
        <fullName evidence="8">Uncharacterized protein LOC117642615 isoform X1</fullName>
    </submittedName>
</protein>
<dbReference type="PROSITE" id="PS50089">
    <property type="entry name" value="ZF_RING_2"/>
    <property type="match status" value="1"/>
</dbReference>
<feature type="region of interest" description="Disordered" evidence="5">
    <location>
        <begin position="687"/>
        <end position="755"/>
    </location>
</feature>
<evidence type="ECO:0000259" key="6">
    <source>
        <dbReference type="PROSITE" id="PS50089"/>
    </source>
</evidence>
<dbReference type="PANTHER" id="PTHR47156">
    <property type="entry name" value="PROTEIN CBG20824"/>
    <property type="match status" value="1"/>
</dbReference>
<evidence type="ECO:0000313" key="8">
    <source>
        <dbReference type="RefSeq" id="XP_034236825.1"/>
    </source>
</evidence>
<dbReference type="RefSeq" id="XP_034236825.1">
    <property type="nucleotide sequence ID" value="XM_034380934.1"/>
</dbReference>
<feature type="domain" description="RING-type" evidence="6">
    <location>
        <begin position="12"/>
        <end position="52"/>
    </location>
</feature>
<dbReference type="GO" id="GO:0008270">
    <property type="term" value="F:zinc ion binding"/>
    <property type="evidence" value="ECO:0007669"/>
    <property type="project" value="UniProtKB-KW"/>
</dbReference>
<dbReference type="PROSITE" id="PS00518">
    <property type="entry name" value="ZF_RING_1"/>
    <property type="match status" value="1"/>
</dbReference>
<dbReference type="InterPro" id="IPR052667">
    <property type="entry name" value="E3_ubiquitin-ligase_RING"/>
</dbReference>
<dbReference type="KEGG" id="tpal:117642615"/>
<evidence type="ECO:0000256" key="5">
    <source>
        <dbReference type="SAM" id="MobiDB-lite"/>
    </source>
</evidence>
<evidence type="ECO:0000256" key="4">
    <source>
        <dbReference type="PROSITE-ProRule" id="PRU00175"/>
    </source>
</evidence>
<feature type="compositionally biased region" description="Low complexity" evidence="5">
    <location>
        <begin position="409"/>
        <end position="421"/>
    </location>
</feature>
<evidence type="ECO:0000256" key="2">
    <source>
        <dbReference type="ARBA" id="ARBA00022771"/>
    </source>
</evidence>
<dbReference type="SUPFAM" id="SSF57850">
    <property type="entry name" value="RING/U-box"/>
    <property type="match status" value="1"/>
</dbReference>
<dbReference type="Proteomes" id="UP000515158">
    <property type="component" value="Unplaced"/>
</dbReference>
<feature type="region of interest" description="Disordered" evidence="5">
    <location>
        <begin position="401"/>
        <end position="424"/>
    </location>
</feature>
<name>A0A6P8YIJ7_THRPL</name>
<dbReference type="InterPro" id="IPR037252">
    <property type="entry name" value="Mib_Herc2_sf"/>
</dbReference>
<sequence>MAPCWSQAVMDCDVCLESFNDKDRRPKCLPCGHTFCLRCVTQQKDKKCPIDRKAYRPVASNLPDNFKIIELAQRPSSVCGWCRSCDAEASEGCLDAHPSAMCSLKRARLEDVEPRLEALARGDEALAQLGDMMNAAACDVQTQVQECFGQVERERLVLAADKGRQEAALASDPATWVMARARTRRQSEKSDTVRVKLEPTEHLEPTEQPAVQKPHLLHDHALARGAVQLLADLADPTASCVVTVVRGGALQSQVLWRGTVRPEEDAASRLLLSRMLCEETLRRELPLPSLQVKAEAFSYSAPWMAAPLPLAAWAERSNETTVTDLEMQLAMKVGSRVVRGTDWDPRWKDDGEPPGEGTIVAMDSASSGYFVIWDSSPNQRRRYFMVPRFYRLRLLPTRPQAPLPPPSADVLDLSSMSSSPKKPLPDKRLLNKRVLLGLRCDVLPNWCKALLQRMAPQLEALAMVSAQQQHLRQAAAMPGLRALHLSGRAVAVDPVVDLTGGDDVAHLAVDSLEYAVDKAPLPALLRELHIENATREQLMQVPSLASLRRLDLHCLFDAPLPLMSFEPAEPPAGLEWLRLGIYPLVTALALIRANAATLRELELVAATKEPYGCPDLPLELQRCGLSSLRRLVLWRGTVAGAFCGHDVTECLAQKAAMLSALAHAAVFCSECDKADPGLAGAMAESAIETGTKPPGPAALSLMLSTAGPSTPGPSTAGPSTPGPSTAGPSTSRSSTSGPSTSGPPQEELLLELELA</sequence>
<accession>A0A6P8YIJ7</accession>